<reference evidence="2 3" key="1">
    <citation type="journal article" date="2020" name="ISME J.">
        <title>Uncovering the hidden diversity of litter-decomposition mechanisms in mushroom-forming fungi.</title>
        <authorList>
            <person name="Floudas D."/>
            <person name="Bentzer J."/>
            <person name="Ahren D."/>
            <person name="Johansson T."/>
            <person name="Persson P."/>
            <person name="Tunlid A."/>
        </authorList>
    </citation>
    <scope>NUCLEOTIDE SEQUENCE [LARGE SCALE GENOMIC DNA]</scope>
    <source>
        <strain evidence="2 3">CBS 406.79</strain>
    </source>
</reference>
<keyword evidence="1" id="KW-1133">Transmembrane helix</keyword>
<keyword evidence="1" id="KW-0472">Membrane</keyword>
<dbReference type="EMBL" id="JAACJN010000052">
    <property type="protein sequence ID" value="KAF5382345.1"/>
    <property type="molecule type" value="Genomic_DNA"/>
</dbReference>
<feature type="transmembrane region" description="Helical" evidence="1">
    <location>
        <begin position="170"/>
        <end position="188"/>
    </location>
</feature>
<dbReference type="Proteomes" id="UP000518752">
    <property type="component" value="Unassembled WGS sequence"/>
</dbReference>
<keyword evidence="3" id="KW-1185">Reference proteome</keyword>
<dbReference type="AlphaFoldDB" id="A0A8H5HFI9"/>
<evidence type="ECO:0000313" key="3">
    <source>
        <dbReference type="Proteomes" id="UP000518752"/>
    </source>
</evidence>
<feature type="transmembrane region" description="Helical" evidence="1">
    <location>
        <begin position="101"/>
        <end position="124"/>
    </location>
</feature>
<keyword evidence="1" id="KW-0812">Transmembrane</keyword>
<evidence type="ECO:0000313" key="2">
    <source>
        <dbReference type="EMBL" id="KAF5382345.1"/>
    </source>
</evidence>
<protein>
    <submittedName>
        <fullName evidence="2">Uncharacterized protein</fullName>
    </submittedName>
</protein>
<sequence length="207" mass="23581">MRVILPTKSFSQWPPVLSSSMTTLISGAAKLLVDWKGALLHIPLVVLQTQNKESHAPTHSINNYCRKFFHWQGWTGLIASMIAETILQMRLYAMYFLDKKILCLMVGTFLLTSASAAAVINIAVNRMTGILPFIPFRRHFNYAETFDHLALSRVPLVPDMTLCIPMSIPPYIYAFWIPILAFETLLFCSRRASRNTDISTNWDHFSI</sequence>
<comment type="caution">
    <text evidence="2">The sequence shown here is derived from an EMBL/GenBank/DDBJ whole genome shotgun (WGS) entry which is preliminary data.</text>
</comment>
<proteinExistence type="predicted"/>
<name>A0A8H5HFI9_9AGAR</name>
<gene>
    <name evidence="2" type="ORF">D9757_012725</name>
</gene>
<dbReference type="OrthoDB" id="3349377at2759"/>
<organism evidence="2 3">
    <name type="scientific">Collybiopsis confluens</name>
    <dbReference type="NCBI Taxonomy" id="2823264"/>
    <lineage>
        <taxon>Eukaryota</taxon>
        <taxon>Fungi</taxon>
        <taxon>Dikarya</taxon>
        <taxon>Basidiomycota</taxon>
        <taxon>Agaricomycotina</taxon>
        <taxon>Agaricomycetes</taxon>
        <taxon>Agaricomycetidae</taxon>
        <taxon>Agaricales</taxon>
        <taxon>Marasmiineae</taxon>
        <taxon>Omphalotaceae</taxon>
        <taxon>Collybiopsis</taxon>
    </lineage>
</organism>
<accession>A0A8H5HFI9</accession>
<evidence type="ECO:0000256" key="1">
    <source>
        <dbReference type="SAM" id="Phobius"/>
    </source>
</evidence>